<evidence type="ECO:0000259" key="3">
    <source>
        <dbReference type="Pfam" id="PF09362"/>
    </source>
</evidence>
<feature type="compositionally biased region" description="Basic residues" evidence="1">
    <location>
        <begin position="497"/>
        <end position="508"/>
    </location>
</feature>
<feature type="compositionally biased region" description="Polar residues" evidence="1">
    <location>
        <begin position="459"/>
        <end position="470"/>
    </location>
</feature>
<dbReference type="EMBL" id="SDIL01000074">
    <property type="protein sequence ID" value="RXK37222.1"/>
    <property type="molecule type" value="Genomic_DNA"/>
</dbReference>
<keyword evidence="5" id="KW-1185">Reference proteome</keyword>
<dbReference type="OrthoDB" id="74764at2759"/>
<organism evidence="4 5">
    <name type="scientific">Tremella mesenterica</name>
    <name type="common">Jelly fungus</name>
    <dbReference type="NCBI Taxonomy" id="5217"/>
    <lineage>
        <taxon>Eukaryota</taxon>
        <taxon>Fungi</taxon>
        <taxon>Dikarya</taxon>
        <taxon>Basidiomycota</taxon>
        <taxon>Agaricomycotina</taxon>
        <taxon>Tremellomycetes</taxon>
        <taxon>Tremellales</taxon>
        <taxon>Tremellaceae</taxon>
        <taxon>Tremella</taxon>
    </lineage>
</organism>
<evidence type="ECO:0000313" key="4">
    <source>
        <dbReference type="EMBL" id="RXK37222.1"/>
    </source>
</evidence>
<feature type="compositionally biased region" description="Polar residues" evidence="1">
    <location>
        <begin position="479"/>
        <end position="495"/>
    </location>
</feature>
<dbReference type="AlphaFoldDB" id="A0A4Q1BHY3"/>
<feature type="domain" description="DUF1996" evidence="3">
    <location>
        <begin position="56"/>
        <end position="283"/>
    </location>
</feature>
<feature type="chain" id="PRO_5020423139" description="DUF1996 domain-containing protein" evidence="2">
    <location>
        <begin position="38"/>
        <end position="527"/>
    </location>
</feature>
<evidence type="ECO:0000256" key="1">
    <source>
        <dbReference type="SAM" id="MobiDB-lite"/>
    </source>
</evidence>
<dbReference type="PANTHER" id="PTHR43662">
    <property type="match status" value="1"/>
</dbReference>
<dbReference type="InParanoid" id="A0A4Q1BHY3"/>
<proteinExistence type="predicted"/>
<accession>A0A4Q1BHY3</accession>
<reference evidence="4 5" key="1">
    <citation type="submission" date="2016-06" db="EMBL/GenBank/DDBJ databases">
        <title>Evolution of pathogenesis and genome organization in the Tremellales.</title>
        <authorList>
            <person name="Cuomo C."/>
            <person name="Litvintseva A."/>
            <person name="Heitman J."/>
            <person name="Chen Y."/>
            <person name="Sun S."/>
            <person name="Springer D."/>
            <person name="Dromer F."/>
            <person name="Young S."/>
            <person name="Zeng Q."/>
            <person name="Chapman S."/>
            <person name="Gujja S."/>
            <person name="Saif S."/>
            <person name="Birren B."/>
        </authorList>
    </citation>
    <scope>NUCLEOTIDE SEQUENCE [LARGE SCALE GENOMIC DNA]</scope>
    <source>
        <strain evidence="4 5">ATCC 28783</strain>
    </source>
</reference>
<feature type="compositionally biased region" description="Basic residues" evidence="1">
    <location>
        <begin position="517"/>
        <end position="527"/>
    </location>
</feature>
<dbReference type="PANTHER" id="PTHR43662:SF3">
    <property type="entry name" value="DOMAIN PROTEIN, PUTATIVE (AFU_ORTHOLOGUE AFUA_6G11970)-RELATED"/>
    <property type="match status" value="1"/>
</dbReference>
<dbReference type="Pfam" id="PF09362">
    <property type="entry name" value="DUF1996"/>
    <property type="match status" value="1"/>
</dbReference>
<dbReference type="Proteomes" id="UP000289152">
    <property type="component" value="Unassembled WGS sequence"/>
</dbReference>
<gene>
    <name evidence="4" type="ORF">M231_05512</name>
</gene>
<comment type="caution">
    <text evidence="4">The sequence shown here is derived from an EMBL/GenBank/DDBJ whole genome shotgun (WGS) entry which is preliminary data.</text>
</comment>
<protein>
    <recommendedName>
        <fullName evidence="3">DUF1996 domain-containing protein</fullName>
    </recommendedName>
</protein>
<feature type="signal peptide" evidence="2">
    <location>
        <begin position="1"/>
        <end position="37"/>
    </location>
</feature>
<keyword evidence="2" id="KW-0732">Signal</keyword>
<feature type="region of interest" description="Disordered" evidence="1">
    <location>
        <begin position="440"/>
        <end position="527"/>
    </location>
</feature>
<name>A0A4Q1BHY3_TREME</name>
<evidence type="ECO:0000256" key="2">
    <source>
        <dbReference type="SAM" id="SignalP"/>
    </source>
</evidence>
<sequence length="527" mass="56680">MSSTSNPFRSTPLRHRPTMWILSVLLCMSLHSTLVSGLQDHFILTQLQTLVSGRMDPIVSENAVSPHAHTILGGSAFSQNLGDPTQSACSSNIVGSDKSNYWSPLLFYRYPNNTYQPMLGGARIYYFMKSPNVKPFPPGLRMITGSAVARNASDPKSLGVMISCNHGLQTQYLPNATAHPNGCSAISLGIFFPSCGLASGDLDSPDHFSHMAWPLSYLGGIPFSDPNGATCPSSHPIKYPTIFYESNYYPTPQQKWRNDENILVLSHGDSVGGAYHADFHNGWDQNVLTQAIAQCGYGKGVGENLGACGPFKPTLSQPNSEACRYQNQIPDEDMGYWTPISKLPGCNGLWGAEQGPSKPACTSPAPNPSYVYPNVYFENLKYVTHIPLALPQIDDTQSLEGWTPALGAKGASRLVRWGSDGSDQSLLHVGTQAEIIAGRSSGTSAPAGSGNDLAAPVESSGTTNSTSVSATPVKEVSHESTTPTETCSTAGATSTKHLPKVCKKKNKPSKRELSNHLTRRRSRHLGH</sequence>
<dbReference type="VEuPathDB" id="FungiDB:TREMEDRAFT_45085"/>
<dbReference type="InterPro" id="IPR018535">
    <property type="entry name" value="DUF1996"/>
</dbReference>
<dbReference type="STRING" id="5217.A0A4Q1BHY3"/>
<evidence type="ECO:0000313" key="5">
    <source>
        <dbReference type="Proteomes" id="UP000289152"/>
    </source>
</evidence>